<accession>H6Q7A7</accession>
<dbReference type="AlphaFoldDB" id="H6Q7A7"/>
<proteinExistence type="predicted"/>
<dbReference type="STRING" id="698757.Pogu_0545"/>
<reference evidence="1 2" key="1">
    <citation type="journal article" date="2012" name="Stand. Genomic Sci.">
        <title>Complete genome sequence of Pyrobaculum oguniense.</title>
        <authorList>
            <person name="Bernick D.L."/>
            <person name="Karplus K."/>
            <person name="Lui L.M."/>
            <person name="Coker J.K."/>
            <person name="Murphy J.N."/>
            <person name="Chan P.P."/>
            <person name="Cozen A.E."/>
            <person name="Lowe T.M."/>
        </authorList>
    </citation>
    <scope>NUCLEOTIDE SEQUENCE [LARGE SCALE GENOMIC DNA]</scope>
    <source>
        <strain evidence="1 2">TE7</strain>
    </source>
</reference>
<gene>
    <name evidence="1" type="ordered locus">Pogu_0545</name>
</gene>
<organism evidence="1 2">
    <name type="scientific">Pyrobaculum oguniense (strain DSM 13380 / JCM 10595 / TE7)</name>
    <dbReference type="NCBI Taxonomy" id="698757"/>
    <lineage>
        <taxon>Archaea</taxon>
        <taxon>Thermoproteota</taxon>
        <taxon>Thermoprotei</taxon>
        <taxon>Thermoproteales</taxon>
        <taxon>Thermoproteaceae</taxon>
        <taxon>Pyrobaculum</taxon>
    </lineage>
</organism>
<keyword evidence="2" id="KW-1185">Reference proteome</keyword>
<name>H6Q7A7_PYROT</name>
<dbReference type="HOGENOM" id="CLU_2748347_0_0_2"/>
<sequence>MAKLVSSKIGEKPADLDEVLEALGVEMGWQEKISLLQYMEGVEAVYHAVSGRIILRKVPQRATI</sequence>
<dbReference type="EMBL" id="CP003316">
    <property type="protein sequence ID" value="AFA38572.1"/>
    <property type="molecule type" value="Genomic_DNA"/>
</dbReference>
<protein>
    <submittedName>
        <fullName evidence="1">Uncharacterized protein</fullName>
    </submittedName>
</protein>
<dbReference type="KEGG" id="pog:Pogu_0545"/>
<evidence type="ECO:0000313" key="1">
    <source>
        <dbReference type="EMBL" id="AFA38572.1"/>
    </source>
</evidence>
<dbReference type="eggNOG" id="arCOG05701">
    <property type="taxonomic scope" value="Archaea"/>
</dbReference>
<evidence type="ECO:0000313" key="2">
    <source>
        <dbReference type="Proteomes" id="UP000009062"/>
    </source>
</evidence>
<dbReference type="Proteomes" id="UP000009062">
    <property type="component" value="Chromosome"/>
</dbReference>